<sequence length="131" mass="15032">MDKDKIIVSVVIDKQALVDRAFDISKNPSEFNEIKKVIDGKNQFTRDIDEFDDERKKENNTNLFAGIALDIILSDNPELAITKRINSLEDKKNSFLAKMKKLDELQEKVKSGEMSSVEGLRELLKVMKEDE</sequence>
<gene>
    <name evidence="1" type="ORF">DW250_05560</name>
</gene>
<evidence type="ECO:0000313" key="1">
    <source>
        <dbReference type="EMBL" id="RHG66864.1"/>
    </source>
</evidence>
<dbReference type="AlphaFoldDB" id="A0A3R6L3Z7"/>
<organism evidence="1 2">
    <name type="scientific">Segatella copri</name>
    <dbReference type="NCBI Taxonomy" id="165179"/>
    <lineage>
        <taxon>Bacteria</taxon>
        <taxon>Pseudomonadati</taxon>
        <taxon>Bacteroidota</taxon>
        <taxon>Bacteroidia</taxon>
        <taxon>Bacteroidales</taxon>
        <taxon>Prevotellaceae</taxon>
        <taxon>Segatella</taxon>
    </lineage>
</organism>
<dbReference type="EMBL" id="QRIN01000017">
    <property type="protein sequence ID" value="RHG66864.1"/>
    <property type="molecule type" value="Genomic_DNA"/>
</dbReference>
<name>A0A3R6L3Z7_9BACT</name>
<dbReference type="RefSeq" id="WP_118200590.1">
    <property type="nucleotide sequence ID" value="NZ_QRIE01000016.1"/>
</dbReference>
<protein>
    <submittedName>
        <fullName evidence="1">Uncharacterized protein</fullName>
    </submittedName>
</protein>
<dbReference type="Proteomes" id="UP000286501">
    <property type="component" value="Unassembled WGS sequence"/>
</dbReference>
<reference evidence="1 2" key="1">
    <citation type="submission" date="2018-08" db="EMBL/GenBank/DDBJ databases">
        <title>A genome reference for cultivated species of the human gut microbiota.</title>
        <authorList>
            <person name="Zou Y."/>
            <person name="Xue W."/>
            <person name="Luo G."/>
        </authorList>
    </citation>
    <scope>NUCLEOTIDE SEQUENCE [LARGE SCALE GENOMIC DNA]</scope>
    <source>
        <strain evidence="1 2">AM22-1</strain>
    </source>
</reference>
<comment type="caution">
    <text evidence="1">The sequence shown here is derived from an EMBL/GenBank/DDBJ whole genome shotgun (WGS) entry which is preliminary data.</text>
</comment>
<proteinExistence type="predicted"/>
<accession>A0A3R6L3Z7</accession>
<evidence type="ECO:0000313" key="2">
    <source>
        <dbReference type="Proteomes" id="UP000286501"/>
    </source>
</evidence>